<reference evidence="8" key="1">
    <citation type="submission" date="2025-08" db="UniProtKB">
        <authorList>
            <consortium name="Ensembl"/>
        </authorList>
    </citation>
    <scope>IDENTIFICATION</scope>
</reference>
<keyword evidence="4" id="KW-0547">Nucleotide-binding</keyword>
<evidence type="ECO:0000256" key="3">
    <source>
        <dbReference type="ARBA" id="ARBA00022679"/>
    </source>
</evidence>
<dbReference type="GO" id="GO:0000226">
    <property type="term" value="P:microtubule cytoskeleton organization"/>
    <property type="evidence" value="ECO:0007669"/>
    <property type="project" value="TreeGrafter"/>
</dbReference>
<evidence type="ECO:0000256" key="1">
    <source>
        <dbReference type="ARBA" id="ARBA00012513"/>
    </source>
</evidence>
<dbReference type="GO" id="GO:0005524">
    <property type="term" value="F:ATP binding"/>
    <property type="evidence" value="ECO:0007669"/>
    <property type="project" value="UniProtKB-KW"/>
</dbReference>
<keyword evidence="6" id="KW-0067">ATP-binding</keyword>
<accession>A0A8C2MG25</accession>
<dbReference type="GO" id="GO:0035556">
    <property type="term" value="P:intracellular signal transduction"/>
    <property type="evidence" value="ECO:0007669"/>
    <property type="project" value="TreeGrafter"/>
</dbReference>
<dbReference type="PANTHER" id="PTHR24346">
    <property type="entry name" value="MAP/MICROTUBULE AFFINITY-REGULATING KINASE"/>
    <property type="match status" value="1"/>
</dbReference>
<name>A0A8C2MG25_CRIGR</name>
<proteinExistence type="predicted"/>
<evidence type="ECO:0000313" key="8">
    <source>
        <dbReference type="Ensembl" id="ENSCGRP00001016683.1"/>
    </source>
</evidence>
<keyword evidence="5" id="KW-0418">Kinase</keyword>
<dbReference type="InterPro" id="IPR000719">
    <property type="entry name" value="Prot_kinase_dom"/>
</dbReference>
<dbReference type="PROSITE" id="PS50011">
    <property type="entry name" value="PROTEIN_KINASE_DOM"/>
    <property type="match status" value="1"/>
</dbReference>
<dbReference type="Pfam" id="PF00069">
    <property type="entry name" value="Pkinase"/>
    <property type="match status" value="1"/>
</dbReference>
<reference evidence="8" key="2">
    <citation type="submission" date="2025-09" db="UniProtKB">
        <authorList>
            <consortium name="Ensembl"/>
        </authorList>
    </citation>
    <scope>IDENTIFICATION</scope>
</reference>
<organism evidence="8 9">
    <name type="scientific">Cricetulus griseus</name>
    <name type="common">Chinese hamster</name>
    <name type="synonym">Cricetulus barabensis griseus</name>
    <dbReference type="NCBI Taxonomy" id="10029"/>
    <lineage>
        <taxon>Eukaryota</taxon>
        <taxon>Metazoa</taxon>
        <taxon>Chordata</taxon>
        <taxon>Craniata</taxon>
        <taxon>Vertebrata</taxon>
        <taxon>Euteleostomi</taxon>
        <taxon>Mammalia</taxon>
        <taxon>Eutheria</taxon>
        <taxon>Euarchontoglires</taxon>
        <taxon>Glires</taxon>
        <taxon>Rodentia</taxon>
        <taxon>Myomorpha</taxon>
        <taxon>Muroidea</taxon>
        <taxon>Cricetidae</taxon>
        <taxon>Cricetinae</taxon>
        <taxon>Cricetulus</taxon>
    </lineage>
</organism>
<dbReference type="AlphaFoldDB" id="A0A8C2MG25"/>
<keyword evidence="2" id="KW-0723">Serine/threonine-protein kinase</keyword>
<dbReference type="SUPFAM" id="SSF56112">
    <property type="entry name" value="Protein kinase-like (PK-like)"/>
    <property type="match status" value="1"/>
</dbReference>
<evidence type="ECO:0000256" key="6">
    <source>
        <dbReference type="ARBA" id="ARBA00022840"/>
    </source>
</evidence>
<evidence type="ECO:0000256" key="5">
    <source>
        <dbReference type="ARBA" id="ARBA00022777"/>
    </source>
</evidence>
<dbReference type="GO" id="GO:0050321">
    <property type="term" value="F:tau-protein kinase activity"/>
    <property type="evidence" value="ECO:0007669"/>
    <property type="project" value="TreeGrafter"/>
</dbReference>
<dbReference type="Gene3D" id="1.10.510.10">
    <property type="entry name" value="Transferase(Phosphotransferase) domain 1"/>
    <property type="match status" value="1"/>
</dbReference>
<dbReference type="GO" id="GO:0005737">
    <property type="term" value="C:cytoplasm"/>
    <property type="evidence" value="ECO:0007669"/>
    <property type="project" value="TreeGrafter"/>
</dbReference>
<dbReference type="Proteomes" id="UP000694386">
    <property type="component" value="Unplaced"/>
</dbReference>
<dbReference type="InterPro" id="IPR011009">
    <property type="entry name" value="Kinase-like_dom_sf"/>
</dbReference>
<dbReference type="PANTHER" id="PTHR24346:SF84">
    <property type="entry name" value="TESTIS SPECIFIC SERINE KINASE 5"/>
    <property type="match status" value="1"/>
</dbReference>
<feature type="domain" description="Protein kinase" evidence="7">
    <location>
        <begin position="27"/>
        <end position="285"/>
    </location>
</feature>
<evidence type="ECO:0000256" key="2">
    <source>
        <dbReference type="ARBA" id="ARBA00022527"/>
    </source>
</evidence>
<evidence type="ECO:0000313" key="9">
    <source>
        <dbReference type="Proteomes" id="UP000694386"/>
    </source>
</evidence>
<dbReference type="EC" id="2.7.11.1" evidence="1"/>
<protein>
    <recommendedName>
        <fullName evidence="1">non-specific serine/threonine protein kinase</fullName>
        <ecNumber evidence="1">2.7.11.1</ecNumber>
    </recommendedName>
</protein>
<evidence type="ECO:0000256" key="4">
    <source>
        <dbReference type="ARBA" id="ARBA00022741"/>
    </source>
</evidence>
<evidence type="ECO:0000259" key="7">
    <source>
        <dbReference type="PROSITE" id="PS50011"/>
    </source>
</evidence>
<sequence length="329" mass="37299">MRSNSQCKLDQRIFVEQVRDCMDNGYLLPSKKIGSAAFSRVYLAYATRERMKHNPKLSSDLRGKNHIMVREIVFMAEAPVEYSRKFLPHEISSIYKHLNIMQLCDTYQNSQHSYLVLELAARGDLLECINAVLSLQCCPGLEEEEAVAHGHNAGIVDLKCENILLDDQGVLKLTDFGFANCVGLKNSLLSTFCVSVTYMTPEILMSKKYDDCIPKGIILHAMESGKLPFKEHQSHRMLHLIRRGPVFRPGLSSEFQDLIRGLLQLHPCACLGLWRVAACGTHTVLYTWCYPRWGMCTRSKSCSISRGRTSLRRVSLAQPCSIWKPALEE</sequence>
<dbReference type="SMART" id="SM00220">
    <property type="entry name" value="S_TKc"/>
    <property type="match status" value="1"/>
</dbReference>
<keyword evidence="3" id="KW-0808">Transferase</keyword>
<dbReference type="Ensembl" id="ENSCGRT00001020927.1">
    <property type="protein sequence ID" value="ENSCGRP00001016683.1"/>
    <property type="gene ID" value="ENSCGRG00001016939.1"/>
</dbReference>